<name>A0A5Y3X9T4_SALER</name>
<sequence>MFAILISALNTMLGFLLRRVVFKFVLFGALFVLCTAIPPLITSHLPDVGSLYKLLNSVPDGVWYFLGVFEFPRGLSVVIPAYFVRFFIRRIPFFG</sequence>
<gene>
    <name evidence="2" type="ORF">DNU24_12770</name>
</gene>
<dbReference type="Proteomes" id="UP000839747">
    <property type="component" value="Unassembled WGS sequence"/>
</dbReference>
<keyword evidence="1" id="KW-0472">Membrane</keyword>
<keyword evidence="1" id="KW-0812">Transmembrane</keyword>
<dbReference type="Pfam" id="PF10734">
    <property type="entry name" value="DUF2523"/>
    <property type="match status" value="1"/>
</dbReference>
<dbReference type="InterPro" id="IPR019670">
    <property type="entry name" value="DUF2523"/>
</dbReference>
<proteinExistence type="predicted"/>
<dbReference type="EMBL" id="AAIYKG010000011">
    <property type="protein sequence ID" value="ECJ4506567.1"/>
    <property type="molecule type" value="Genomic_DNA"/>
</dbReference>
<keyword evidence="1" id="KW-1133">Transmembrane helix</keyword>
<dbReference type="AlphaFoldDB" id="A0A5Y3X9T4"/>
<feature type="transmembrane region" description="Helical" evidence="1">
    <location>
        <begin position="20"/>
        <end position="41"/>
    </location>
</feature>
<evidence type="ECO:0000256" key="1">
    <source>
        <dbReference type="SAM" id="Phobius"/>
    </source>
</evidence>
<evidence type="ECO:0000313" key="2">
    <source>
        <dbReference type="EMBL" id="ECJ4506567.1"/>
    </source>
</evidence>
<feature type="transmembrane region" description="Helical" evidence="1">
    <location>
        <begin position="61"/>
        <end position="84"/>
    </location>
</feature>
<accession>A0A5Y3X9T4</accession>
<organism evidence="2">
    <name type="scientific">Salmonella enterica subsp. salamae</name>
    <dbReference type="NCBI Taxonomy" id="59202"/>
    <lineage>
        <taxon>Bacteria</taxon>
        <taxon>Pseudomonadati</taxon>
        <taxon>Pseudomonadota</taxon>
        <taxon>Gammaproteobacteria</taxon>
        <taxon>Enterobacterales</taxon>
        <taxon>Enterobacteriaceae</taxon>
        <taxon>Salmonella</taxon>
    </lineage>
</organism>
<comment type="caution">
    <text evidence="2">The sequence shown here is derived from an EMBL/GenBank/DDBJ whole genome shotgun (WGS) entry which is preliminary data.</text>
</comment>
<protein>
    <submittedName>
        <fullName evidence="2">DUF2523 domain-containing protein</fullName>
    </submittedName>
</protein>
<reference evidence="2" key="1">
    <citation type="submission" date="2018-06" db="EMBL/GenBank/DDBJ databases">
        <authorList>
            <person name="Ashton P.M."/>
            <person name="Dallman T."/>
            <person name="Nair S."/>
            <person name="De Pinna E."/>
            <person name="Peters T."/>
            <person name="Grant K."/>
        </authorList>
    </citation>
    <scope>NUCLEOTIDE SEQUENCE [LARGE SCALE GENOMIC DNA]</scope>
    <source>
        <strain evidence="2">318584</strain>
    </source>
</reference>